<keyword evidence="5" id="KW-0472">Membrane</keyword>
<evidence type="ECO:0000256" key="6">
    <source>
        <dbReference type="PROSITE-ProRule" id="PRU00023"/>
    </source>
</evidence>
<dbReference type="Gene3D" id="1.25.40.20">
    <property type="entry name" value="Ankyrin repeat-containing domain"/>
    <property type="match status" value="1"/>
</dbReference>
<comment type="caution">
    <text evidence="7">The sequence shown here is derived from an EMBL/GenBank/DDBJ whole genome shotgun (WGS) entry which is preliminary data.</text>
</comment>
<evidence type="ECO:0000313" key="8">
    <source>
        <dbReference type="Proteomes" id="UP000285301"/>
    </source>
</evidence>
<name>A0A443Q9Z2_9ACAR</name>
<keyword evidence="6" id="KW-0040">ANK repeat</keyword>
<dbReference type="GO" id="GO:0044231">
    <property type="term" value="C:host cell presynaptic membrane"/>
    <property type="evidence" value="ECO:0007669"/>
    <property type="project" value="UniProtKB-KW"/>
</dbReference>
<keyword evidence="2" id="KW-0268">Exocytosis</keyword>
<keyword evidence="4" id="KW-0638">Presynaptic neurotoxin</keyword>
<keyword evidence="4" id="KW-0800">Toxin</keyword>
<evidence type="ECO:0000256" key="2">
    <source>
        <dbReference type="ARBA" id="ARBA00022483"/>
    </source>
</evidence>
<reference evidence="7 8" key="1">
    <citation type="journal article" date="2018" name="Gigascience">
        <title>Genomes of trombidid mites reveal novel predicted allergens and laterally-transferred genes associated with secondary metabolism.</title>
        <authorList>
            <person name="Dong X."/>
            <person name="Chaisiri K."/>
            <person name="Xia D."/>
            <person name="Armstrong S.D."/>
            <person name="Fang Y."/>
            <person name="Donnelly M.J."/>
            <person name="Kadowaki T."/>
            <person name="McGarry J.W."/>
            <person name="Darby A.C."/>
            <person name="Makepeace B.L."/>
        </authorList>
    </citation>
    <scope>NUCLEOTIDE SEQUENCE [LARGE SCALE GENOMIC DNA]</scope>
    <source>
        <strain evidence="7">UoL-WK</strain>
    </source>
</reference>
<dbReference type="Proteomes" id="UP000285301">
    <property type="component" value="Unassembled WGS sequence"/>
</dbReference>
<dbReference type="AlphaFoldDB" id="A0A443Q9Z2"/>
<gene>
    <name evidence="7" type="ORF">B4U79_19199</name>
</gene>
<evidence type="ECO:0000256" key="3">
    <source>
        <dbReference type="ARBA" id="ARBA00022537"/>
    </source>
</evidence>
<dbReference type="InterPro" id="IPR036770">
    <property type="entry name" value="Ankyrin_rpt-contain_sf"/>
</dbReference>
<dbReference type="PROSITE" id="PS50088">
    <property type="entry name" value="ANK_REPEAT"/>
    <property type="match status" value="1"/>
</dbReference>
<keyword evidence="8" id="KW-1185">Reference proteome</keyword>
<dbReference type="InterPro" id="IPR002110">
    <property type="entry name" value="Ankyrin_rpt"/>
</dbReference>
<dbReference type="EMBL" id="NCKU01013476">
    <property type="protein sequence ID" value="RWR99819.1"/>
    <property type="molecule type" value="Genomic_DNA"/>
</dbReference>
<evidence type="ECO:0000313" key="7">
    <source>
        <dbReference type="EMBL" id="RWR99819.1"/>
    </source>
</evidence>
<proteinExistence type="predicted"/>
<comment type="subcellular location">
    <subcellularLocation>
        <location evidence="1">Target cell membrane</location>
    </subcellularLocation>
</comment>
<feature type="repeat" description="ANK" evidence="6">
    <location>
        <begin position="27"/>
        <end position="59"/>
    </location>
</feature>
<protein>
    <submittedName>
        <fullName evidence="7">Uncharacterized protein</fullName>
    </submittedName>
</protein>
<dbReference type="OrthoDB" id="5804561at2759"/>
<evidence type="ECO:0000256" key="4">
    <source>
        <dbReference type="ARBA" id="ARBA00023028"/>
    </source>
</evidence>
<accession>A0A443Q9Z2</accession>
<evidence type="ECO:0000256" key="5">
    <source>
        <dbReference type="ARBA" id="ARBA00023298"/>
    </source>
</evidence>
<dbReference type="GO" id="GO:0044218">
    <property type="term" value="C:other organism cell membrane"/>
    <property type="evidence" value="ECO:0007669"/>
    <property type="project" value="UniProtKB-KW"/>
</dbReference>
<dbReference type="Pfam" id="PF00023">
    <property type="entry name" value="Ank"/>
    <property type="match status" value="1"/>
</dbReference>
<keyword evidence="4" id="KW-0528">Neurotoxin</keyword>
<feature type="non-terminal residue" evidence="7">
    <location>
        <position position="67"/>
    </location>
</feature>
<keyword evidence="5" id="KW-1053">Target membrane</keyword>
<evidence type="ECO:0000256" key="1">
    <source>
        <dbReference type="ARBA" id="ARBA00004175"/>
    </source>
</evidence>
<dbReference type="SUPFAM" id="SSF48403">
    <property type="entry name" value="Ankyrin repeat"/>
    <property type="match status" value="1"/>
</dbReference>
<keyword evidence="3" id="KW-1052">Target cell membrane</keyword>
<organism evidence="7 8">
    <name type="scientific">Dinothrombium tinctorium</name>
    <dbReference type="NCBI Taxonomy" id="1965070"/>
    <lineage>
        <taxon>Eukaryota</taxon>
        <taxon>Metazoa</taxon>
        <taxon>Ecdysozoa</taxon>
        <taxon>Arthropoda</taxon>
        <taxon>Chelicerata</taxon>
        <taxon>Arachnida</taxon>
        <taxon>Acari</taxon>
        <taxon>Acariformes</taxon>
        <taxon>Trombidiformes</taxon>
        <taxon>Prostigmata</taxon>
        <taxon>Anystina</taxon>
        <taxon>Parasitengona</taxon>
        <taxon>Trombidioidea</taxon>
        <taxon>Trombidiidae</taxon>
        <taxon>Dinothrombium</taxon>
    </lineage>
</organism>
<dbReference type="GO" id="GO:0006887">
    <property type="term" value="P:exocytosis"/>
    <property type="evidence" value="ECO:0007669"/>
    <property type="project" value="UniProtKB-KW"/>
</dbReference>
<sequence length="67" mass="7674">MIRSENNENIEYELNYRNYDLNEVDVRGYSPILLAANIGNRTLVQLLIKHGAAFSDKNRPANVHCDP</sequence>
<dbReference type="PROSITE" id="PS50297">
    <property type="entry name" value="ANK_REP_REGION"/>
    <property type="match status" value="1"/>
</dbReference>